<keyword evidence="1" id="KW-0031">Aminopeptidase</keyword>
<keyword evidence="3" id="KW-0479">Metal-binding</keyword>
<comment type="caution">
    <text evidence="9">The sequence shown here is derived from an EMBL/GenBank/DDBJ whole genome shotgun (WGS) entry which is preliminary data.</text>
</comment>
<feature type="chain" id="PRO_5046006888" evidence="7">
    <location>
        <begin position="36"/>
        <end position="584"/>
    </location>
</feature>
<evidence type="ECO:0000256" key="4">
    <source>
        <dbReference type="ARBA" id="ARBA00022729"/>
    </source>
</evidence>
<organism evidence="9 10">
    <name type="scientific">Rhodanobacter ginsengisoli</name>
    <dbReference type="NCBI Taxonomy" id="418646"/>
    <lineage>
        <taxon>Bacteria</taxon>
        <taxon>Pseudomonadati</taxon>
        <taxon>Pseudomonadota</taxon>
        <taxon>Gammaproteobacteria</taxon>
        <taxon>Lysobacterales</taxon>
        <taxon>Rhodanobacteraceae</taxon>
        <taxon>Rhodanobacter</taxon>
    </lineage>
</organism>
<evidence type="ECO:0000256" key="7">
    <source>
        <dbReference type="SAM" id="SignalP"/>
    </source>
</evidence>
<evidence type="ECO:0000313" key="10">
    <source>
        <dbReference type="Proteomes" id="UP001596114"/>
    </source>
</evidence>
<dbReference type="InterPro" id="IPR045175">
    <property type="entry name" value="M28_fam"/>
</dbReference>
<dbReference type="SUPFAM" id="SSF53187">
    <property type="entry name" value="Zn-dependent exopeptidases"/>
    <property type="match status" value="1"/>
</dbReference>
<evidence type="ECO:0000259" key="8">
    <source>
        <dbReference type="Pfam" id="PF04389"/>
    </source>
</evidence>
<evidence type="ECO:0000256" key="1">
    <source>
        <dbReference type="ARBA" id="ARBA00022438"/>
    </source>
</evidence>
<dbReference type="SUPFAM" id="SSF52025">
    <property type="entry name" value="PA domain"/>
    <property type="match status" value="1"/>
</dbReference>
<dbReference type="InterPro" id="IPR046450">
    <property type="entry name" value="PA_dom_sf"/>
</dbReference>
<keyword evidence="2" id="KW-0645">Protease</keyword>
<protein>
    <submittedName>
        <fullName evidence="9">M28 family peptidase</fullName>
    </submittedName>
</protein>
<dbReference type="Proteomes" id="UP001596114">
    <property type="component" value="Unassembled WGS sequence"/>
</dbReference>
<feature type="signal peptide" evidence="7">
    <location>
        <begin position="1"/>
        <end position="35"/>
    </location>
</feature>
<dbReference type="Gene3D" id="3.50.30.30">
    <property type="match status" value="1"/>
</dbReference>
<evidence type="ECO:0000256" key="6">
    <source>
        <dbReference type="ARBA" id="ARBA00022833"/>
    </source>
</evidence>
<evidence type="ECO:0000313" key="9">
    <source>
        <dbReference type="EMBL" id="MFC5524146.1"/>
    </source>
</evidence>
<dbReference type="EMBL" id="JBHSNF010000001">
    <property type="protein sequence ID" value="MFC5524146.1"/>
    <property type="molecule type" value="Genomic_DNA"/>
</dbReference>
<dbReference type="Gene3D" id="3.40.630.10">
    <property type="entry name" value="Zn peptidases"/>
    <property type="match status" value="1"/>
</dbReference>
<proteinExistence type="predicted"/>
<evidence type="ECO:0000256" key="2">
    <source>
        <dbReference type="ARBA" id="ARBA00022670"/>
    </source>
</evidence>
<evidence type="ECO:0000256" key="3">
    <source>
        <dbReference type="ARBA" id="ARBA00022723"/>
    </source>
</evidence>
<keyword evidence="10" id="KW-1185">Reference proteome</keyword>
<keyword evidence="6" id="KW-0862">Zinc</keyword>
<accession>A0ABW0QGV5</accession>
<dbReference type="InterPro" id="IPR007484">
    <property type="entry name" value="Peptidase_M28"/>
</dbReference>
<reference evidence="10" key="1">
    <citation type="journal article" date="2019" name="Int. J. Syst. Evol. Microbiol.">
        <title>The Global Catalogue of Microorganisms (GCM) 10K type strain sequencing project: providing services to taxonomists for standard genome sequencing and annotation.</title>
        <authorList>
            <consortium name="The Broad Institute Genomics Platform"/>
            <consortium name="The Broad Institute Genome Sequencing Center for Infectious Disease"/>
            <person name="Wu L."/>
            <person name="Ma J."/>
        </authorList>
    </citation>
    <scope>NUCLEOTIDE SEQUENCE [LARGE SCALE GENOMIC DNA]</scope>
    <source>
        <strain evidence="10">CGMCC 1.16619</strain>
    </source>
</reference>
<evidence type="ECO:0000256" key="5">
    <source>
        <dbReference type="ARBA" id="ARBA00022801"/>
    </source>
</evidence>
<dbReference type="RefSeq" id="WP_377316075.1">
    <property type="nucleotide sequence ID" value="NZ_JBHSNF010000001.1"/>
</dbReference>
<name>A0ABW0QGV5_9GAMM</name>
<dbReference type="Pfam" id="PF04389">
    <property type="entry name" value="Peptidase_M28"/>
    <property type="match status" value="1"/>
</dbReference>
<keyword evidence="4 7" id="KW-0732">Signal</keyword>
<keyword evidence="5" id="KW-0378">Hydrolase</keyword>
<gene>
    <name evidence="9" type="ORF">ACFPPA_00165</name>
</gene>
<sequence>MSRYQHPFASSARPWKAGLAAMIAMSLAVLGVANAAEAPPALSAENLKHDTRVLSSDAFEGRGPLSAGEDKSVAYITAAMKKAGLKAGVHGSYLQPVPLLQTETLMNPAPRLQVVGASGSLDFAYGQDITLNTRRDTSEISLKGSEVIFVGYGVDAPERHWNDYDGTDVRGKTVLILVNDPDWRNPLGKGPFGGAAMTYYGRWMYKYEEAARQGAAAAIIVHSDASAGYPFSVLTSSLSGARDSLDRADGGAGLLAVEAWMTHSAAERLVGLAGQNLLELEKAAARPGFKARPLGIAANFTFKVKSRHGVSRNVLGFLPGERHPDEYVLYTAHWDHLGHCPPDQSGDDICNGAVDNASGVAGLLELARAFRHAKATSRSILFMATTGEEYGLLGSEYYATHPIYPLAKTVADIDMDPLSYMLGRTRDISLIADQTELAAVVRHVAAAQGRVVTPDSSPEAGMRYRSDTLSFSRAGLPVVVLGNGIDVIGKPPGWGEAKLADYLDHHYHQPSDTYDPHWDWSGAVQDLTLYFGIGAQLANGTSWPNWYANDEFRAARDAVLSAGCTEGAESHASAACKQFGHSGR</sequence>
<dbReference type="PANTHER" id="PTHR12147">
    <property type="entry name" value="METALLOPEPTIDASE M28 FAMILY MEMBER"/>
    <property type="match status" value="1"/>
</dbReference>
<feature type="domain" description="Peptidase M28" evidence="8">
    <location>
        <begin position="313"/>
        <end position="530"/>
    </location>
</feature>
<dbReference type="PANTHER" id="PTHR12147:SF56">
    <property type="entry name" value="AMINOPEPTIDASE YDR415C-RELATED"/>
    <property type="match status" value="1"/>
</dbReference>